<dbReference type="Gene3D" id="3.40.50.300">
    <property type="entry name" value="P-loop containing nucleotide triphosphate hydrolases"/>
    <property type="match status" value="1"/>
</dbReference>
<evidence type="ECO:0000313" key="3">
    <source>
        <dbReference type="Proteomes" id="UP001165065"/>
    </source>
</evidence>
<evidence type="ECO:0000256" key="1">
    <source>
        <dbReference type="SAM" id="MobiDB-lite"/>
    </source>
</evidence>
<dbReference type="SUPFAM" id="SSF52540">
    <property type="entry name" value="P-loop containing nucleoside triphosphate hydrolases"/>
    <property type="match status" value="1"/>
</dbReference>
<dbReference type="EMBL" id="BRYA01000140">
    <property type="protein sequence ID" value="GMI40957.1"/>
    <property type="molecule type" value="Genomic_DNA"/>
</dbReference>
<feature type="compositionally biased region" description="Basic and acidic residues" evidence="1">
    <location>
        <begin position="363"/>
        <end position="376"/>
    </location>
</feature>
<feature type="region of interest" description="Disordered" evidence="1">
    <location>
        <begin position="348"/>
        <end position="376"/>
    </location>
</feature>
<sequence>MAPLSSLPLNPTLLHSLSSTPNAIRVPSSLLLSSSEALSQKLGLPAEPNPSSEFDKGGTGFKDDGGVKLVDGLKKRVAEVVLYEEGGREGLFMEVKGSLLGTTASESVIDKDRGGKWRGFYEAGNGVRVEESWGLGRVAEEGEEGEEEEEGWGGGGYVTELYGPSGGGKTRVAIRWMISCLLRETGGRGWYVQMGGGKNKAGIGRTVEGIVSDMGLGGATRKDVLGRIRFVERGEELGAGVGEQGYESAASGDVVVVDDVYSGFMKDMIGQQHNNDSKREVMMKLNRLGLCLKRAANGRGARCLVVNQQLKNGGPAMGQFWRGQCRVRGKVRGGEVVVEKGGKRRKLDTAMGGAEGGAVAGTAEKEKEKEKEMVVL</sequence>
<accession>A0A9W7L8S7</accession>
<evidence type="ECO:0000313" key="2">
    <source>
        <dbReference type="EMBL" id="GMI40957.1"/>
    </source>
</evidence>
<protein>
    <submittedName>
        <fullName evidence="2">Uncharacterized protein</fullName>
    </submittedName>
</protein>
<reference evidence="3" key="1">
    <citation type="journal article" date="2023" name="Commun. Biol.">
        <title>Genome analysis of Parmales, the sister group of diatoms, reveals the evolutionary specialization of diatoms from phago-mixotrophs to photoautotrophs.</title>
        <authorList>
            <person name="Ban H."/>
            <person name="Sato S."/>
            <person name="Yoshikawa S."/>
            <person name="Yamada K."/>
            <person name="Nakamura Y."/>
            <person name="Ichinomiya M."/>
            <person name="Sato N."/>
            <person name="Blanc-Mathieu R."/>
            <person name="Endo H."/>
            <person name="Kuwata A."/>
            <person name="Ogata H."/>
        </authorList>
    </citation>
    <scope>NUCLEOTIDE SEQUENCE [LARGE SCALE GENOMIC DNA]</scope>
</reference>
<dbReference type="Proteomes" id="UP001165065">
    <property type="component" value="Unassembled WGS sequence"/>
</dbReference>
<comment type="caution">
    <text evidence="2">The sequence shown here is derived from an EMBL/GenBank/DDBJ whole genome shotgun (WGS) entry which is preliminary data.</text>
</comment>
<name>A0A9W7L8S7_9STRA</name>
<feature type="region of interest" description="Disordered" evidence="1">
    <location>
        <begin position="41"/>
        <end position="60"/>
    </location>
</feature>
<dbReference type="AlphaFoldDB" id="A0A9W7L8S7"/>
<keyword evidence="3" id="KW-1185">Reference proteome</keyword>
<organism evidence="2 3">
    <name type="scientific">Triparma columacea</name>
    <dbReference type="NCBI Taxonomy" id="722753"/>
    <lineage>
        <taxon>Eukaryota</taxon>
        <taxon>Sar</taxon>
        <taxon>Stramenopiles</taxon>
        <taxon>Ochrophyta</taxon>
        <taxon>Bolidophyceae</taxon>
        <taxon>Parmales</taxon>
        <taxon>Triparmaceae</taxon>
        <taxon>Triparma</taxon>
    </lineage>
</organism>
<dbReference type="InterPro" id="IPR027417">
    <property type="entry name" value="P-loop_NTPase"/>
</dbReference>
<proteinExistence type="predicted"/>
<gene>
    <name evidence="2" type="ORF">TrCOL_g10155</name>
</gene>